<dbReference type="InterPro" id="IPR050104">
    <property type="entry name" value="FMN-dep_NADH:Q_OxRdtase_AzoR1"/>
</dbReference>
<dbReference type="InterPro" id="IPR003680">
    <property type="entry name" value="Flavodoxin_fold"/>
</dbReference>
<protein>
    <recommendedName>
        <fullName evidence="1">Flavodoxin-like fold domain-containing protein</fullName>
    </recommendedName>
</protein>
<dbReference type="Pfam" id="PF02525">
    <property type="entry name" value="Flavodoxin_2"/>
    <property type="match status" value="1"/>
</dbReference>
<dbReference type="PANTHER" id="PTHR43741">
    <property type="entry name" value="FMN-DEPENDENT NADH-AZOREDUCTASE 1"/>
    <property type="match status" value="1"/>
</dbReference>
<comment type="caution">
    <text evidence="2">The sequence shown here is derived from an EMBL/GenBank/DDBJ whole genome shotgun (WGS) entry which is preliminary data.</text>
</comment>
<dbReference type="Proteomes" id="UP001178507">
    <property type="component" value="Unassembled WGS sequence"/>
</dbReference>
<accession>A0AA36IAR6</accession>
<gene>
    <name evidence="2" type="ORF">EVOR1521_LOCUS11057</name>
</gene>
<dbReference type="PANTHER" id="PTHR43741:SF4">
    <property type="entry name" value="FMN-DEPENDENT NADH:QUINONE OXIDOREDUCTASE"/>
    <property type="match status" value="1"/>
</dbReference>
<organism evidence="2 3">
    <name type="scientific">Effrenium voratum</name>
    <dbReference type="NCBI Taxonomy" id="2562239"/>
    <lineage>
        <taxon>Eukaryota</taxon>
        <taxon>Sar</taxon>
        <taxon>Alveolata</taxon>
        <taxon>Dinophyceae</taxon>
        <taxon>Suessiales</taxon>
        <taxon>Symbiodiniaceae</taxon>
        <taxon>Effrenium</taxon>
    </lineage>
</organism>
<dbReference type="Gene3D" id="3.40.50.360">
    <property type="match status" value="1"/>
</dbReference>
<evidence type="ECO:0000259" key="1">
    <source>
        <dbReference type="Pfam" id="PF02525"/>
    </source>
</evidence>
<sequence length="299" mass="32938">MFSSELKFQTQGELCLGRHLLHVDASHGSESVIGQGALALFTEFAKLRPEVEVRHLRLWEDEELRARMEYSLRHVRAKMARMSQRGSEEDVQCFANIELLAAEIATARGLVISAPMWNYGVPWVLKQYFDAVLHPGLSFQEAEGGCRGLLGGGRPLVLLTSAGGGAQKDHLTPWVLDVGAMLGFDEPKVVAVAHLARDRDAALRSLEAAAAPAARHLAESGRSKEATEEPEPDCGYEELLPWLQSRGLGEEALDTLRAAKVGGEMFLGASAEDWENEELGLSEQEVRQLLRLQEEFRAL</sequence>
<dbReference type="EMBL" id="CAUJNA010001090">
    <property type="protein sequence ID" value="CAJ1384140.1"/>
    <property type="molecule type" value="Genomic_DNA"/>
</dbReference>
<name>A0AA36IAR6_9DINO</name>
<evidence type="ECO:0000313" key="2">
    <source>
        <dbReference type="EMBL" id="CAJ1384140.1"/>
    </source>
</evidence>
<proteinExistence type="predicted"/>
<dbReference type="AlphaFoldDB" id="A0AA36IAR6"/>
<keyword evidence="3" id="KW-1185">Reference proteome</keyword>
<dbReference type="SUPFAM" id="SSF52218">
    <property type="entry name" value="Flavoproteins"/>
    <property type="match status" value="1"/>
</dbReference>
<dbReference type="InterPro" id="IPR029039">
    <property type="entry name" value="Flavoprotein-like_sf"/>
</dbReference>
<feature type="domain" description="Flavodoxin-like fold" evidence="1">
    <location>
        <begin position="19"/>
        <end position="215"/>
    </location>
</feature>
<reference evidence="2" key="1">
    <citation type="submission" date="2023-08" db="EMBL/GenBank/DDBJ databases">
        <authorList>
            <person name="Chen Y."/>
            <person name="Shah S."/>
            <person name="Dougan E. K."/>
            <person name="Thang M."/>
            <person name="Chan C."/>
        </authorList>
    </citation>
    <scope>NUCLEOTIDE SEQUENCE</scope>
</reference>
<evidence type="ECO:0000313" key="3">
    <source>
        <dbReference type="Proteomes" id="UP001178507"/>
    </source>
</evidence>